<proteinExistence type="inferred from homology"/>
<evidence type="ECO:0000256" key="2">
    <source>
        <dbReference type="ARBA" id="ARBA00023152"/>
    </source>
</evidence>
<organism evidence="5 6">
    <name type="scientific">Paraconexibacter antarcticus</name>
    <dbReference type="NCBI Taxonomy" id="2949664"/>
    <lineage>
        <taxon>Bacteria</taxon>
        <taxon>Bacillati</taxon>
        <taxon>Actinomycetota</taxon>
        <taxon>Thermoleophilia</taxon>
        <taxon>Solirubrobacterales</taxon>
        <taxon>Paraconexibacteraceae</taxon>
        <taxon>Paraconexibacter</taxon>
    </lineage>
</organism>
<evidence type="ECO:0000256" key="4">
    <source>
        <dbReference type="RuleBase" id="RU000612"/>
    </source>
</evidence>
<dbReference type="PANTHER" id="PTHR11469">
    <property type="entry name" value="GLUCOSE-6-PHOSPHATE ISOMERASE"/>
    <property type="match status" value="1"/>
</dbReference>
<dbReference type="EC" id="5.3.1.9" evidence="4"/>
<dbReference type="RefSeq" id="WP_254573105.1">
    <property type="nucleotide sequence ID" value="NZ_CP098502.1"/>
</dbReference>
<keyword evidence="3 4" id="KW-0413">Isomerase</keyword>
<evidence type="ECO:0000313" key="5">
    <source>
        <dbReference type="EMBL" id="UTI66434.1"/>
    </source>
</evidence>
<dbReference type="SUPFAM" id="SSF53697">
    <property type="entry name" value="SIS domain"/>
    <property type="match status" value="1"/>
</dbReference>
<sequence length="556" mass="58889">MTAVPETLTAHLPDGVAEAVDARLLVAAEDDIVARIWRRDDTVWGPAGQPEVADRLGWLDIADRLLPEADDLIAFADEVRDAGILDVVLLGMGGSSLAPEVLRRTFGFQAGYPHLHVLDSTDAQAVLDVEAVTDPDTTLYVVATKSGGTIETLSAFAHFHALQPDGTHFVAITDPGSKLVDLATEHGFRRTFLNDPDIGGRYSALSYFGLVPGALMGANIRGLLQGAGIAAAAARPIDTRVEHAALWLGAALGELSARGRDKLTFLIDEPLQSFGLWVEQLVAESTGKTNEHPEHGENAVGILPVADEPLGAVAGYGQDRVFVHLERSDGEPSEGDLARAALMTELAAAGHATITTRFSPASLAEDLGGLFFTAEFATAVAGWVLGINPFDQPNVQEAKDNTAKALEARTPAQPDAHDHELQELLAAAGPPSYVAIMAYVAPSEQFDAAIAELRAAIRDATQATTTFGYGPRFLHSTGQLHKGGPKHGRFLQLVHGAAAGVEIPGQDYDFETLKAAQAIGDLETLRHHGLPAERVTLGEDPVAAVKHLTTRVQGLL</sequence>
<comment type="pathway">
    <text evidence="4">Carbohydrate degradation; glycolysis; D-glyceraldehyde 3-phosphate and glycerone phosphate from D-glucose: step 2/4.</text>
</comment>
<reference evidence="5 6" key="1">
    <citation type="submission" date="2022-06" db="EMBL/GenBank/DDBJ databases">
        <title>Paraconexibacter antarcticus.</title>
        <authorList>
            <person name="Kim C.S."/>
        </authorList>
    </citation>
    <scope>NUCLEOTIDE SEQUENCE [LARGE SCALE GENOMIC DNA]</scope>
    <source>
        <strain evidence="5 6">02-257</strain>
    </source>
</reference>
<dbReference type="Proteomes" id="UP001056035">
    <property type="component" value="Chromosome"/>
</dbReference>
<keyword evidence="6" id="KW-1185">Reference proteome</keyword>
<evidence type="ECO:0000313" key="6">
    <source>
        <dbReference type="Proteomes" id="UP001056035"/>
    </source>
</evidence>
<dbReference type="EMBL" id="CP098502">
    <property type="protein sequence ID" value="UTI66434.1"/>
    <property type="molecule type" value="Genomic_DNA"/>
</dbReference>
<dbReference type="InterPro" id="IPR001672">
    <property type="entry name" value="G6P_Isomerase"/>
</dbReference>
<dbReference type="Pfam" id="PF00342">
    <property type="entry name" value="PGI"/>
    <property type="match status" value="1"/>
</dbReference>
<accession>A0ABY5DZQ2</accession>
<comment type="catalytic activity">
    <reaction evidence="4">
        <text>alpha-D-glucose 6-phosphate = beta-D-fructose 6-phosphate</text>
        <dbReference type="Rhea" id="RHEA:11816"/>
        <dbReference type="ChEBI" id="CHEBI:57634"/>
        <dbReference type="ChEBI" id="CHEBI:58225"/>
        <dbReference type="EC" id="5.3.1.9"/>
    </reaction>
</comment>
<dbReference type="PANTHER" id="PTHR11469:SF1">
    <property type="entry name" value="GLUCOSE-6-PHOSPHATE ISOMERASE"/>
    <property type="match status" value="1"/>
</dbReference>
<name>A0ABY5DZQ2_9ACTN</name>
<comment type="similarity">
    <text evidence="4">Belongs to the GPI family.</text>
</comment>
<dbReference type="PROSITE" id="PS51463">
    <property type="entry name" value="P_GLUCOSE_ISOMERASE_3"/>
    <property type="match status" value="1"/>
</dbReference>
<evidence type="ECO:0000256" key="3">
    <source>
        <dbReference type="ARBA" id="ARBA00023235"/>
    </source>
</evidence>
<keyword evidence="2 4" id="KW-0324">Glycolysis</keyword>
<dbReference type="Gene3D" id="3.40.50.10490">
    <property type="entry name" value="Glucose-6-phosphate isomerase like protein, domain 1"/>
    <property type="match status" value="3"/>
</dbReference>
<evidence type="ECO:0000256" key="1">
    <source>
        <dbReference type="ARBA" id="ARBA00022432"/>
    </source>
</evidence>
<dbReference type="InterPro" id="IPR046348">
    <property type="entry name" value="SIS_dom_sf"/>
</dbReference>
<keyword evidence="1 4" id="KW-0312">Gluconeogenesis</keyword>
<dbReference type="PRINTS" id="PR00662">
    <property type="entry name" value="G6PISOMERASE"/>
</dbReference>
<gene>
    <name evidence="5" type="ORF">NBH00_09540</name>
</gene>
<protein>
    <recommendedName>
        <fullName evidence="4">Glucose-6-phosphate isomerase</fullName>
        <ecNumber evidence="4">5.3.1.9</ecNumber>
    </recommendedName>
</protein>